<comment type="caution">
    <text evidence="2">The sequence shown here is derived from an EMBL/GenBank/DDBJ whole genome shotgun (WGS) entry which is preliminary data.</text>
</comment>
<gene>
    <name evidence="2" type="ORF">ABID14_001324</name>
</gene>
<sequence>MPVNKEDKFKEDDRKLIEGNTFDDKSDFSTTDIGITFAVLVVGIILFSFLFKFIF</sequence>
<keyword evidence="1" id="KW-1133">Transmembrane helix</keyword>
<dbReference type="RefSeq" id="WP_354368371.1">
    <property type="nucleotide sequence ID" value="NZ_JBEPMA010000007.1"/>
</dbReference>
<dbReference type="EMBL" id="JBEPMA010000007">
    <property type="protein sequence ID" value="MET3617690.1"/>
    <property type="molecule type" value="Genomic_DNA"/>
</dbReference>
<reference evidence="2 3" key="1">
    <citation type="submission" date="2024-06" db="EMBL/GenBank/DDBJ databases">
        <title>Genomic Encyclopedia of Type Strains, Phase IV (KMG-IV): sequencing the most valuable type-strain genomes for metagenomic binning, comparative biology and taxonomic classification.</title>
        <authorList>
            <person name="Goeker M."/>
        </authorList>
    </citation>
    <scope>NUCLEOTIDE SEQUENCE [LARGE SCALE GENOMIC DNA]</scope>
    <source>
        <strain evidence="2 3">DSM 21460</strain>
    </source>
</reference>
<proteinExistence type="predicted"/>
<keyword evidence="1" id="KW-0812">Transmembrane</keyword>
<evidence type="ECO:0000313" key="2">
    <source>
        <dbReference type="EMBL" id="MET3617690.1"/>
    </source>
</evidence>
<evidence type="ECO:0000313" key="3">
    <source>
        <dbReference type="Proteomes" id="UP001549162"/>
    </source>
</evidence>
<keyword evidence="1" id="KW-0472">Membrane</keyword>
<dbReference type="Proteomes" id="UP001549162">
    <property type="component" value="Unassembled WGS sequence"/>
</dbReference>
<evidence type="ECO:0000256" key="1">
    <source>
        <dbReference type="SAM" id="Phobius"/>
    </source>
</evidence>
<feature type="transmembrane region" description="Helical" evidence="1">
    <location>
        <begin position="33"/>
        <end position="54"/>
    </location>
</feature>
<organism evidence="2 3">
    <name type="scientific">Peptoniphilus olsenii</name>
    <dbReference type="NCBI Taxonomy" id="411570"/>
    <lineage>
        <taxon>Bacteria</taxon>
        <taxon>Bacillati</taxon>
        <taxon>Bacillota</taxon>
        <taxon>Tissierellia</taxon>
        <taxon>Tissierellales</taxon>
        <taxon>Peptoniphilaceae</taxon>
        <taxon>Peptoniphilus</taxon>
    </lineage>
</organism>
<keyword evidence="3" id="KW-1185">Reference proteome</keyword>
<protein>
    <submittedName>
        <fullName evidence="2">Uncharacterized protein</fullName>
    </submittedName>
</protein>
<name>A0ABV2JCR2_9FIRM</name>
<accession>A0ABV2JCR2</accession>